<dbReference type="RefSeq" id="WP_101237272.1">
    <property type="nucleotide sequence ID" value="NZ_PISJ01000019.1"/>
</dbReference>
<dbReference type="AlphaFoldDB" id="A0A2N0WBS3"/>
<dbReference type="EMBL" id="PISJ01000019">
    <property type="protein sequence ID" value="PKF31947.1"/>
    <property type="molecule type" value="Genomic_DNA"/>
</dbReference>
<organism evidence="1 2">
    <name type="scientific">Acinetobacter proteolyticus</name>
    <dbReference type="NCBI Taxonomy" id="1776741"/>
    <lineage>
        <taxon>Bacteria</taxon>
        <taxon>Pseudomonadati</taxon>
        <taxon>Pseudomonadota</taxon>
        <taxon>Gammaproteobacteria</taxon>
        <taxon>Moraxellales</taxon>
        <taxon>Moraxellaceae</taxon>
        <taxon>Acinetobacter</taxon>
    </lineage>
</organism>
<accession>A0A2N0WBS3</accession>
<evidence type="ECO:0000313" key="1">
    <source>
        <dbReference type="EMBL" id="PKF31947.1"/>
    </source>
</evidence>
<evidence type="ECO:0000313" key="2">
    <source>
        <dbReference type="Proteomes" id="UP000233553"/>
    </source>
</evidence>
<comment type="caution">
    <text evidence="1">The sequence shown here is derived from an EMBL/GenBank/DDBJ whole genome shotgun (WGS) entry which is preliminary data.</text>
</comment>
<protein>
    <submittedName>
        <fullName evidence="1">Uncharacterized protein</fullName>
    </submittedName>
</protein>
<dbReference type="Proteomes" id="UP000233553">
    <property type="component" value="Unassembled WGS sequence"/>
</dbReference>
<gene>
    <name evidence="1" type="ORF">CW311_17070</name>
</gene>
<reference evidence="1 2" key="1">
    <citation type="submission" date="2017-12" db="EMBL/GenBank/DDBJ databases">
        <title>Draft Genome sequences of multiple microbial strains isolated from spacecraft associated surfaces.</title>
        <authorList>
            <person name="Seuylemezian A."/>
            <person name="Vaishampayan P."/>
            <person name="Venkateswaran K."/>
        </authorList>
    </citation>
    <scope>NUCLEOTIDE SEQUENCE [LARGE SCALE GENOMIC DNA]</scope>
    <source>
        <strain evidence="1 2">2P01AA</strain>
    </source>
</reference>
<sequence>MSYLRVGDLVKPDPDAEIQAGWKPKGELRLVAIKQGIRSGKSILKAKDERGVFYYGLDGCFEKVGKD</sequence>
<name>A0A2N0WBS3_9GAMM</name>
<proteinExistence type="predicted"/>